<dbReference type="GO" id="GO:0046872">
    <property type="term" value="F:metal ion binding"/>
    <property type="evidence" value="ECO:0007669"/>
    <property type="project" value="UniProtKB-UniRule"/>
</dbReference>
<dbReference type="GO" id="GO:0005829">
    <property type="term" value="C:cytosol"/>
    <property type="evidence" value="ECO:0007669"/>
    <property type="project" value="TreeGrafter"/>
</dbReference>
<dbReference type="PANTHER" id="PTHR43330:SF27">
    <property type="entry name" value="METHIONINE AMINOPEPTIDASE"/>
    <property type="match status" value="1"/>
</dbReference>
<protein>
    <recommendedName>
        <fullName evidence="6 7">Methionine aminopeptidase</fullName>
        <shortName evidence="6">MAP</shortName>
        <shortName evidence="6">MetAP</shortName>
        <ecNumber evidence="6 7">3.4.11.18</ecNumber>
    </recommendedName>
    <alternativeName>
        <fullName evidence="6">Peptidase M</fullName>
    </alternativeName>
</protein>
<dbReference type="InterPro" id="IPR000994">
    <property type="entry name" value="Pept_M24"/>
</dbReference>
<dbReference type="Gene3D" id="3.90.230.10">
    <property type="entry name" value="Creatinase/methionine aminopeptidase superfamily"/>
    <property type="match status" value="1"/>
</dbReference>
<dbReference type="AlphaFoldDB" id="A0A6M8J990"/>
<reference evidence="9" key="1">
    <citation type="submission" date="2020-05" db="EMBL/GenBank/DDBJ databases">
        <title>Novel species in genus Nocardioides.</title>
        <authorList>
            <person name="Zhang G."/>
        </authorList>
    </citation>
    <scope>NUCLEOTIDE SEQUENCE [LARGE SCALE GENOMIC DNA]</scope>
    <source>
        <strain evidence="9">zg-1050</strain>
    </source>
</reference>
<dbReference type="PROSITE" id="PS00680">
    <property type="entry name" value="MAP_1"/>
    <property type="match status" value="1"/>
</dbReference>
<evidence type="ECO:0000313" key="9">
    <source>
        <dbReference type="Proteomes" id="UP000503297"/>
    </source>
</evidence>
<dbReference type="Pfam" id="PF00557">
    <property type="entry name" value="Peptidase_M24"/>
    <property type="match status" value="1"/>
</dbReference>
<sequence length="272" mass="29386">MIIRKTSEQIKQMRRAGSLSAQVLREVGKRCVPGVTTLELDRFAEDFIRRHGGVPTFKGLYDFPATLCTSVNEEVVHGIPSKRRVLREGDVVSIDTGATVGGWAGDNAWTFAVGKVSPEVRRLLQVTERSMWAGIRAARIGSRVGAIGHAVSAVARKGGLGVVREYTGHGVGRSLHEDPAIPNWGTRMSGPRLQEGMVIAIEPMLTLGSPHVIERGDGWTAVTRDGLPAAHFEKTIAVTAAGPVLVSVERDHVRPLEGRDALFDWRAEGASC</sequence>
<dbReference type="InterPro" id="IPR002467">
    <property type="entry name" value="Pept_M24A_MAP1"/>
</dbReference>
<evidence type="ECO:0000256" key="2">
    <source>
        <dbReference type="ARBA" id="ARBA00022438"/>
    </source>
</evidence>
<dbReference type="SUPFAM" id="SSF55920">
    <property type="entry name" value="Creatinase/aminopeptidase"/>
    <property type="match status" value="1"/>
</dbReference>
<keyword evidence="5 6" id="KW-0378">Hydrolase</keyword>
<evidence type="ECO:0000256" key="7">
    <source>
        <dbReference type="RuleBase" id="RU003653"/>
    </source>
</evidence>
<feature type="binding site" evidence="6">
    <location>
        <position position="233"/>
    </location>
    <ligand>
        <name>a divalent metal cation</name>
        <dbReference type="ChEBI" id="CHEBI:60240"/>
        <label>2</label>
        <note>catalytic</note>
    </ligand>
</feature>
<dbReference type="Proteomes" id="UP000503297">
    <property type="component" value="Chromosome"/>
</dbReference>
<keyword evidence="4 6" id="KW-0479">Metal-binding</keyword>
<dbReference type="CDD" id="cd01086">
    <property type="entry name" value="MetAP1"/>
    <property type="match status" value="1"/>
</dbReference>
<evidence type="ECO:0000256" key="6">
    <source>
        <dbReference type="HAMAP-Rule" id="MF_01974"/>
    </source>
</evidence>
<proteinExistence type="inferred from homology"/>
<keyword evidence="3 6" id="KW-0645">Protease</keyword>
<dbReference type="RefSeq" id="WP_172165937.1">
    <property type="nucleotide sequence ID" value="NZ_CP053716.1"/>
</dbReference>
<feature type="binding site" evidence="6">
    <location>
        <position position="169"/>
    </location>
    <ligand>
        <name>a divalent metal cation</name>
        <dbReference type="ChEBI" id="CHEBI:60240"/>
        <label>2</label>
        <note>catalytic</note>
    </ligand>
</feature>
<comment type="catalytic activity">
    <reaction evidence="6 7">
        <text>Release of N-terminal amino acids, preferentially methionine, from peptides and arylamides.</text>
        <dbReference type="EC" id="3.4.11.18"/>
    </reaction>
</comment>
<comment type="similarity">
    <text evidence="6">Belongs to the peptidase M24A family. Methionine aminopeptidase type 1 subfamily.</text>
</comment>
<feature type="binding site" evidence="6">
    <location>
        <position position="176"/>
    </location>
    <ligand>
        <name>substrate</name>
    </ligand>
</feature>
<feature type="binding site" evidence="6">
    <location>
        <position position="106"/>
    </location>
    <ligand>
        <name>a divalent metal cation</name>
        <dbReference type="ChEBI" id="CHEBI:60240"/>
        <label>2</label>
        <note>catalytic</note>
    </ligand>
</feature>
<dbReference type="GO" id="GO:0070006">
    <property type="term" value="F:metalloaminopeptidase activity"/>
    <property type="evidence" value="ECO:0007669"/>
    <property type="project" value="UniProtKB-UniRule"/>
</dbReference>
<comment type="cofactor">
    <cofactor evidence="6">
        <name>Co(2+)</name>
        <dbReference type="ChEBI" id="CHEBI:48828"/>
    </cofactor>
    <cofactor evidence="6">
        <name>Zn(2+)</name>
        <dbReference type="ChEBI" id="CHEBI:29105"/>
    </cofactor>
    <cofactor evidence="6">
        <name>Mn(2+)</name>
        <dbReference type="ChEBI" id="CHEBI:29035"/>
    </cofactor>
    <cofactor evidence="6">
        <name>Fe(2+)</name>
        <dbReference type="ChEBI" id="CHEBI:29033"/>
    </cofactor>
    <text evidence="6">Binds 2 divalent metal cations per subunit. Has a high-affinity and a low affinity metal-binding site. The true nature of the physiological cofactor is under debate. The enzyme is active with cobalt, zinc, manganese or divalent iron ions. Most likely, methionine aminopeptidases function as mononuclear Fe(2+)-metalloproteases under physiological conditions, and the catalytically relevant metal-binding site has been assigned to the histidine-containing high-affinity site.</text>
</comment>
<feature type="binding site" evidence="6">
    <location>
        <position position="95"/>
    </location>
    <ligand>
        <name>a divalent metal cation</name>
        <dbReference type="ChEBI" id="CHEBI:60240"/>
        <label>1</label>
    </ligand>
</feature>
<name>A0A6M8J990_9ACTN</name>
<dbReference type="KEGG" id="bwa:HLV38_07205"/>
<dbReference type="PANTHER" id="PTHR43330">
    <property type="entry name" value="METHIONINE AMINOPEPTIDASE"/>
    <property type="match status" value="1"/>
</dbReference>
<feature type="binding site" evidence="6">
    <location>
        <position position="233"/>
    </location>
    <ligand>
        <name>a divalent metal cation</name>
        <dbReference type="ChEBI" id="CHEBI:60240"/>
        <label>1</label>
    </ligand>
</feature>
<dbReference type="EMBL" id="CP053716">
    <property type="protein sequence ID" value="QKF07909.1"/>
    <property type="molecule type" value="Genomic_DNA"/>
</dbReference>
<gene>
    <name evidence="6 8" type="primary">map</name>
    <name evidence="8" type="ORF">HLV38_07205</name>
</gene>
<dbReference type="InterPro" id="IPR036005">
    <property type="entry name" value="Creatinase/aminopeptidase-like"/>
</dbReference>
<evidence type="ECO:0000313" key="8">
    <source>
        <dbReference type="EMBL" id="QKF07909.1"/>
    </source>
</evidence>
<keyword evidence="9" id="KW-1185">Reference proteome</keyword>
<keyword evidence="2 6" id="KW-0031">Aminopeptidase</keyword>
<comment type="function">
    <text evidence="1 6">Removes the N-terminal methionine from nascent proteins. The N-terminal methionine is often cleaved when the second residue in the primary sequence is small and uncharged (Met-Ala-, Cys, Gly, Pro, Ser, Thr, or Val). Requires deformylation of the N(alpha)-formylated initiator methionine before it can be hydrolyzed.</text>
</comment>
<accession>A0A6M8J990</accession>
<dbReference type="PRINTS" id="PR00599">
    <property type="entry name" value="MAPEPTIDASE"/>
</dbReference>
<dbReference type="EC" id="3.4.11.18" evidence="6 7"/>
<evidence type="ECO:0000256" key="4">
    <source>
        <dbReference type="ARBA" id="ARBA00022723"/>
    </source>
</evidence>
<evidence type="ECO:0000256" key="1">
    <source>
        <dbReference type="ARBA" id="ARBA00002521"/>
    </source>
</evidence>
<feature type="binding site" evidence="6">
    <location>
        <position position="106"/>
    </location>
    <ligand>
        <name>a divalent metal cation</name>
        <dbReference type="ChEBI" id="CHEBI:60240"/>
        <label>1</label>
    </ligand>
</feature>
<organism evidence="8 9">
    <name type="scientific">Berryella wangjianweii</name>
    <dbReference type="NCBI Taxonomy" id="2734634"/>
    <lineage>
        <taxon>Bacteria</taxon>
        <taxon>Bacillati</taxon>
        <taxon>Actinomycetota</taxon>
        <taxon>Coriobacteriia</taxon>
        <taxon>Eggerthellales</taxon>
        <taxon>Eggerthellaceae</taxon>
        <taxon>Berryella</taxon>
    </lineage>
</organism>
<dbReference type="InterPro" id="IPR001714">
    <property type="entry name" value="Pept_M24_MAP"/>
</dbReference>
<dbReference type="HAMAP" id="MF_01974">
    <property type="entry name" value="MetAP_1"/>
    <property type="match status" value="1"/>
</dbReference>
<dbReference type="NCBIfam" id="TIGR00500">
    <property type="entry name" value="met_pdase_I"/>
    <property type="match status" value="1"/>
</dbReference>
<comment type="subunit">
    <text evidence="6">Monomer.</text>
</comment>
<evidence type="ECO:0000256" key="5">
    <source>
        <dbReference type="ARBA" id="ARBA00022801"/>
    </source>
</evidence>
<evidence type="ECO:0000256" key="3">
    <source>
        <dbReference type="ARBA" id="ARBA00022670"/>
    </source>
</evidence>
<dbReference type="GO" id="GO:0006508">
    <property type="term" value="P:proteolysis"/>
    <property type="evidence" value="ECO:0007669"/>
    <property type="project" value="UniProtKB-KW"/>
</dbReference>
<feature type="binding site" evidence="6">
    <location>
        <position position="202"/>
    </location>
    <ligand>
        <name>a divalent metal cation</name>
        <dbReference type="ChEBI" id="CHEBI:60240"/>
        <label>2</label>
        <note>catalytic</note>
    </ligand>
</feature>
<feature type="binding site" evidence="6">
    <location>
        <position position="77"/>
    </location>
    <ligand>
        <name>substrate</name>
    </ligand>
</feature>
<dbReference type="GO" id="GO:0004239">
    <property type="term" value="F:initiator methionyl aminopeptidase activity"/>
    <property type="evidence" value="ECO:0007669"/>
    <property type="project" value="UniProtKB-UniRule"/>
</dbReference>